<evidence type="ECO:0000313" key="1">
    <source>
        <dbReference type="EMBL" id="KGQ30457.1"/>
    </source>
</evidence>
<evidence type="ECO:0000313" key="2">
    <source>
        <dbReference type="Proteomes" id="UP000030418"/>
    </source>
</evidence>
<keyword evidence="2" id="KW-1185">Reference proteome</keyword>
<dbReference type="EMBL" id="JPXY01000047">
    <property type="protein sequence ID" value="KGQ30457.1"/>
    <property type="molecule type" value="Genomic_DNA"/>
</dbReference>
<accession>A0A0A2XHH9</accession>
<sequence length="84" mass="9559">MIISNIPINIFNQAIGEVIENFTAGEKTNINSLEVHYCRLERLCTEHYLDNICPESLALQWIYLPMNALPGKEYSIIFTAKSAI</sequence>
<dbReference type="RefSeq" id="WP_234702127.1">
    <property type="nucleotide sequence ID" value="NZ_JPXY01000047.1"/>
</dbReference>
<proteinExistence type="predicted"/>
<gene>
    <name evidence="1" type="ORF">P375_10220</name>
</gene>
<dbReference type="Proteomes" id="UP000030418">
    <property type="component" value="Unassembled WGS sequence"/>
</dbReference>
<reference evidence="1 2" key="1">
    <citation type="submission" date="2014-08" db="EMBL/GenBank/DDBJ databases">
        <title>Chaperone-usher fimbriae in a diverse selection of Gallibacterium genomes.</title>
        <authorList>
            <person name="Kudirkiene E."/>
            <person name="Bager R.J."/>
            <person name="Johnson T.J."/>
            <person name="Bojesen A.M."/>
        </authorList>
    </citation>
    <scope>NUCLEOTIDE SEQUENCE [LARGE SCALE GENOMIC DNA]</scope>
    <source>
        <strain evidence="1 2">CCM5976</strain>
    </source>
</reference>
<name>A0A0A2XHH9_9PAST</name>
<dbReference type="AlphaFoldDB" id="A0A0A2XHH9"/>
<comment type="caution">
    <text evidence="1">The sequence shown here is derived from an EMBL/GenBank/DDBJ whole genome shotgun (WGS) entry which is preliminary data.</text>
</comment>
<protein>
    <submittedName>
        <fullName evidence="1">Uncharacterized protein</fullName>
    </submittedName>
</protein>
<organism evidence="1 2">
    <name type="scientific">Gallibacterium genomosp. 2</name>
    <dbReference type="NCBI Taxonomy" id="155517"/>
    <lineage>
        <taxon>Bacteria</taxon>
        <taxon>Pseudomonadati</taxon>
        <taxon>Pseudomonadota</taxon>
        <taxon>Gammaproteobacteria</taxon>
        <taxon>Pasteurellales</taxon>
        <taxon>Pasteurellaceae</taxon>
        <taxon>Gallibacterium</taxon>
    </lineage>
</organism>